<gene>
    <name evidence="9" type="ORF">G7Y89_g10635</name>
</gene>
<feature type="transmembrane region" description="Helical" evidence="7">
    <location>
        <begin position="381"/>
        <end position="403"/>
    </location>
</feature>
<reference evidence="9 10" key="1">
    <citation type="submission" date="2020-03" db="EMBL/GenBank/DDBJ databases">
        <title>Draft Genome Sequence of Cudoniella acicularis.</title>
        <authorList>
            <person name="Buettner E."/>
            <person name="Kellner H."/>
        </authorList>
    </citation>
    <scope>NUCLEOTIDE SEQUENCE [LARGE SCALE GENOMIC DNA]</scope>
    <source>
        <strain evidence="9 10">DSM 108380</strain>
    </source>
</reference>
<evidence type="ECO:0000256" key="2">
    <source>
        <dbReference type="ARBA" id="ARBA00022448"/>
    </source>
</evidence>
<sequence length="509" mass="56113">MTSASVDFAEKVQDGPYDTNPKENLGSESDIEQGAGDIYTTNIVDRELEKRLLWKFDIYILPILSIMYLFNSIDKSNLGNAKTDNMTVDLHFKDNQYNILLSIFYVPLVLTGPPMNMLTKKFGAKFVLPIAMMIFGSMAMISAGATNFGGIVTTRWFLGMAESGFYPGVIFYLTTFYKRNELAGRLSIFYAASEVAGAFTGLIAFGVFQIHSSLHGWQYLFLIEGSLTVFGGILAIIILPKSAATAYFLNEEERALAYHRIAVNSSTVVDSKFSFREAIRVFKQDRLWPIYMIIGFCVGVPLFSVSNFLPQIVARLGFSTVKTNLYTVAPNVVGAFCVVCVAFSSDYFGDRSIHLASTLSITAIGFIVLACVDITKHIGVGYFACFLLCAGGFITSPLLSTWYNNNTPDENQRAVLTPVLVATANAMGLVAANIFTEQSAPRYEMASIICACFGFAGVAVTLSLEFWMKWDNKRRDREQGVVLKAGDVPTSELKEGQKSPGWRWMGGVP</sequence>
<keyword evidence="10" id="KW-1185">Reference proteome</keyword>
<feature type="transmembrane region" description="Helical" evidence="7">
    <location>
        <begin position="415"/>
        <end position="434"/>
    </location>
</feature>
<dbReference type="FunFam" id="1.20.1250.20:FF:000013">
    <property type="entry name" value="MFS general substrate transporter"/>
    <property type="match status" value="1"/>
</dbReference>
<evidence type="ECO:0000259" key="8">
    <source>
        <dbReference type="PROSITE" id="PS50850"/>
    </source>
</evidence>
<feature type="transmembrane region" description="Helical" evidence="7">
    <location>
        <begin position="290"/>
        <end position="313"/>
    </location>
</feature>
<evidence type="ECO:0000313" key="9">
    <source>
        <dbReference type="EMBL" id="KAF4627518.1"/>
    </source>
</evidence>
<dbReference type="FunFam" id="1.20.1250.20:FF:000188">
    <property type="entry name" value="MFS general substrate transporter"/>
    <property type="match status" value="1"/>
</dbReference>
<feature type="transmembrane region" description="Helical" evidence="7">
    <location>
        <begin position="126"/>
        <end position="144"/>
    </location>
</feature>
<comment type="subcellular location">
    <subcellularLocation>
        <location evidence="1">Membrane</location>
        <topology evidence="1">Multi-pass membrane protein</topology>
    </subcellularLocation>
</comment>
<feature type="region of interest" description="Disordered" evidence="6">
    <location>
        <begin position="1"/>
        <end position="31"/>
    </location>
</feature>
<evidence type="ECO:0000256" key="4">
    <source>
        <dbReference type="ARBA" id="ARBA00022989"/>
    </source>
</evidence>
<evidence type="ECO:0000256" key="3">
    <source>
        <dbReference type="ARBA" id="ARBA00022692"/>
    </source>
</evidence>
<evidence type="ECO:0000256" key="5">
    <source>
        <dbReference type="ARBA" id="ARBA00023136"/>
    </source>
</evidence>
<protein>
    <recommendedName>
        <fullName evidence="8">Major facilitator superfamily (MFS) profile domain-containing protein</fullName>
    </recommendedName>
</protein>
<feature type="transmembrane region" description="Helical" evidence="7">
    <location>
        <begin position="325"/>
        <end position="343"/>
    </location>
</feature>
<evidence type="ECO:0000256" key="7">
    <source>
        <dbReference type="SAM" id="Phobius"/>
    </source>
</evidence>
<dbReference type="EMBL" id="JAAMPI010000956">
    <property type="protein sequence ID" value="KAF4627518.1"/>
    <property type="molecule type" value="Genomic_DNA"/>
</dbReference>
<dbReference type="InterPro" id="IPR011701">
    <property type="entry name" value="MFS"/>
</dbReference>
<keyword evidence="5 7" id="KW-0472">Membrane</keyword>
<evidence type="ECO:0000256" key="1">
    <source>
        <dbReference type="ARBA" id="ARBA00004141"/>
    </source>
</evidence>
<dbReference type="Pfam" id="PF07690">
    <property type="entry name" value="MFS_1"/>
    <property type="match status" value="1"/>
</dbReference>
<dbReference type="SUPFAM" id="SSF103473">
    <property type="entry name" value="MFS general substrate transporter"/>
    <property type="match status" value="1"/>
</dbReference>
<dbReference type="PANTHER" id="PTHR43791:SF50">
    <property type="entry name" value="TRANSPORTER, PUTATIVE (AFU_ORTHOLOGUE AFUA_2G00840)-RELATED"/>
    <property type="match status" value="1"/>
</dbReference>
<feature type="transmembrane region" description="Helical" evidence="7">
    <location>
        <begin position="52"/>
        <end position="70"/>
    </location>
</feature>
<feature type="transmembrane region" description="Helical" evidence="7">
    <location>
        <begin position="216"/>
        <end position="239"/>
    </location>
</feature>
<feature type="transmembrane region" description="Helical" evidence="7">
    <location>
        <begin position="446"/>
        <end position="467"/>
    </location>
</feature>
<dbReference type="AlphaFoldDB" id="A0A8H4RDG2"/>
<comment type="caution">
    <text evidence="9">The sequence shown here is derived from an EMBL/GenBank/DDBJ whole genome shotgun (WGS) entry which is preliminary data.</text>
</comment>
<dbReference type="Proteomes" id="UP000566819">
    <property type="component" value="Unassembled WGS sequence"/>
</dbReference>
<dbReference type="PROSITE" id="PS50850">
    <property type="entry name" value="MFS"/>
    <property type="match status" value="1"/>
</dbReference>
<accession>A0A8H4RDG2</accession>
<dbReference type="GO" id="GO:0022857">
    <property type="term" value="F:transmembrane transporter activity"/>
    <property type="evidence" value="ECO:0007669"/>
    <property type="project" value="InterPro"/>
</dbReference>
<feature type="transmembrane region" description="Helical" evidence="7">
    <location>
        <begin position="355"/>
        <end position="375"/>
    </location>
</feature>
<dbReference type="OrthoDB" id="2985014at2759"/>
<dbReference type="GO" id="GO:0016020">
    <property type="term" value="C:membrane"/>
    <property type="evidence" value="ECO:0007669"/>
    <property type="project" value="UniProtKB-SubCell"/>
</dbReference>
<dbReference type="InterPro" id="IPR036259">
    <property type="entry name" value="MFS_trans_sf"/>
</dbReference>
<proteinExistence type="predicted"/>
<feature type="transmembrane region" description="Helical" evidence="7">
    <location>
        <begin position="156"/>
        <end position="176"/>
    </location>
</feature>
<keyword evidence="4 7" id="KW-1133">Transmembrane helix</keyword>
<dbReference type="PANTHER" id="PTHR43791">
    <property type="entry name" value="PERMEASE-RELATED"/>
    <property type="match status" value="1"/>
</dbReference>
<keyword evidence="2" id="KW-0813">Transport</keyword>
<dbReference type="InterPro" id="IPR020846">
    <property type="entry name" value="MFS_dom"/>
</dbReference>
<evidence type="ECO:0000313" key="10">
    <source>
        <dbReference type="Proteomes" id="UP000566819"/>
    </source>
</evidence>
<keyword evidence="3 7" id="KW-0812">Transmembrane</keyword>
<feature type="domain" description="Major facilitator superfamily (MFS) profile" evidence="8">
    <location>
        <begin position="60"/>
        <end position="475"/>
    </location>
</feature>
<dbReference type="Gene3D" id="1.20.1250.20">
    <property type="entry name" value="MFS general substrate transporter like domains"/>
    <property type="match status" value="2"/>
</dbReference>
<organism evidence="9 10">
    <name type="scientific">Cudoniella acicularis</name>
    <dbReference type="NCBI Taxonomy" id="354080"/>
    <lineage>
        <taxon>Eukaryota</taxon>
        <taxon>Fungi</taxon>
        <taxon>Dikarya</taxon>
        <taxon>Ascomycota</taxon>
        <taxon>Pezizomycotina</taxon>
        <taxon>Leotiomycetes</taxon>
        <taxon>Helotiales</taxon>
        <taxon>Tricladiaceae</taxon>
        <taxon>Cudoniella</taxon>
    </lineage>
</organism>
<feature type="transmembrane region" description="Helical" evidence="7">
    <location>
        <begin position="188"/>
        <end position="210"/>
    </location>
</feature>
<feature type="transmembrane region" description="Helical" evidence="7">
    <location>
        <begin position="96"/>
        <end position="114"/>
    </location>
</feature>
<name>A0A8H4RDG2_9HELO</name>
<evidence type="ECO:0000256" key="6">
    <source>
        <dbReference type="SAM" id="MobiDB-lite"/>
    </source>
</evidence>